<accession>F2UGF1</accession>
<dbReference type="KEGG" id="sre:PTSG_07818"/>
<feature type="region of interest" description="Disordered" evidence="1">
    <location>
        <begin position="1"/>
        <end position="21"/>
    </location>
</feature>
<keyword evidence="3" id="KW-1185">Reference proteome</keyword>
<dbReference type="AlphaFoldDB" id="F2UGF1"/>
<organism evidence="3">
    <name type="scientific">Salpingoeca rosetta (strain ATCC 50818 / BSB-021)</name>
    <dbReference type="NCBI Taxonomy" id="946362"/>
    <lineage>
        <taxon>Eukaryota</taxon>
        <taxon>Choanoflagellata</taxon>
        <taxon>Craspedida</taxon>
        <taxon>Salpingoecidae</taxon>
        <taxon>Salpingoeca</taxon>
    </lineage>
</organism>
<sequence length="252" mass="28182">MSTTPRTPWDAPLTEAPPPLDAAERDSIIAEVERVVTEHADFTSGRQDVERILNLSSIKDALAEMTDEGLVALRAFIERGVSRLPPDSPERYGIFNQLLHRAETEDGIMLHVDMRFSLALNPQVIYVTYACRAGQPLSHRLFRVGHASPFTICKHYYRGVHSDLLPAGETPHDETIYGIIFVIDVVPPGEHVEAIEMIATMCLTHKIEEYTSMPAYGDASSFPWRCPLCWKGAKTVAEMQEHMSLAHLGPVY</sequence>
<reference evidence="2" key="1">
    <citation type="submission" date="2009-08" db="EMBL/GenBank/DDBJ databases">
        <title>Annotation of Salpingoeca rosetta.</title>
        <authorList>
            <consortium name="The Broad Institute Genome Sequencing Platform"/>
            <person name="Russ C."/>
            <person name="Cuomo C."/>
            <person name="Burger G."/>
            <person name="Gray M.W."/>
            <person name="Holland P.W.H."/>
            <person name="King N."/>
            <person name="Lang F.B.F."/>
            <person name="Roger A.J."/>
            <person name="Ruiz-Trillo I."/>
            <person name="Young S.K."/>
            <person name="Zeng Q."/>
            <person name="Gargeya S."/>
            <person name="Alvarado L."/>
            <person name="Berlin A."/>
            <person name="Chapman S.B."/>
            <person name="Chen Z."/>
            <person name="Freedman E."/>
            <person name="Gellesch M."/>
            <person name="Goldberg J."/>
            <person name="Griggs A."/>
            <person name="Gujja S."/>
            <person name="Heilman E."/>
            <person name="Heiman D."/>
            <person name="Howarth C."/>
            <person name="Mehta T."/>
            <person name="Neiman D."/>
            <person name="Pearson M."/>
            <person name="Roberts A."/>
            <person name="Saif S."/>
            <person name="Shea T."/>
            <person name="Shenoy N."/>
            <person name="Sisk P."/>
            <person name="Stolte C."/>
            <person name="Sykes S."/>
            <person name="White J."/>
            <person name="Yandava C."/>
            <person name="Haas B."/>
            <person name="Nusbaum C."/>
            <person name="Birren B."/>
        </authorList>
    </citation>
    <scope>NUCLEOTIDE SEQUENCE [LARGE SCALE GENOMIC DNA]</scope>
    <source>
        <strain evidence="2">ATCC 50818</strain>
    </source>
</reference>
<name>F2UGF1_SALR5</name>
<dbReference type="RefSeq" id="XP_004991622.1">
    <property type="nucleotide sequence ID" value="XM_004991565.1"/>
</dbReference>
<dbReference type="GeneID" id="16072183"/>
<dbReference type="InParanoid" id="F2UGF1"/>
<proteinExistence type="predicted"/>
<evidence type="ECO:0000313" key="2">
    <source>
        <dbReference type="EMBL" id="EGD75701.1"/>
    </source>
</evidence>
<dbReference type="Proteomes" id="UP000007799">
    <property type="component" value="Unassembled WGS sequence"/>
</dbReference>
<evidence type="ECO:0000256" key="1">
    <source>
        <dbReference type="SAM" id="MobiDB-lite"/>
    </source>
</evidence>
<gene>
    <name evidence="2" type="ORF">PTSG_07818</name>
</gene>
<dbReference type="EMBL" id="GL832973">
    <property type="protein sequence ID" value="EGD75701.1"/>
    <property type="molecule type" value="Genomic_DNA"/>
</dbReference>
<evidence type="ECO:0000313" key="3">
    <source>
        <dbReference type="Proteomes" id="UP000007799"/>
    </source>
</evidence>
<protein>
    <submittedName>
        <fullName evidence="2">Uncharacterized protein</fullName>
    </submittedName>
</protein>